<comment type="caution">
    <text evidence="2">The sequence shown here is derived from an EMBL/GenBank/DDBJ whole genome shotgun (WGS) entry which is preliminary data.</text>
</comment>
<dbReference type="Pfam" id="PF20434">
    <property type="entry name" value="BD-FAE"/>
    <property type="match status" value="1"/>
</dbReference>
<proteinExistence type="predicted"/>
<dbReference type="PATRIC" id="fig|616990.3.peg.862"/>
<name>A0A0R2LXK0_9LACO</name>
<sequence length="464" mass="50804">MTPLRFNEKKFERQTVVVSGRRVTYRAFLDLDYLMMPVAEEQRLNVFVPEPYFNQGRVNGYSRVTAPIFMPNTVGGYLPGPRDFPGNSAPFSRGATILQALARGYVVVSAGVRGRTTQNGGEFVGKAPAFIVDLKAAIRYVKFNAGWIPGDTEKIITNGTSAGGAASALAGASGNADFFATPLAELGAVPATDDVFAVSTYCPISDLEHADAAYEWQFNGLNTWHSQQLTRVGDRMQVTPVAGKLTAKEQALSDQVKATFPAYVNSLHLQNDQKAPLTLDEQGQGPFQQAIINELKWSAQQALDAGDDVTTQRGLTIQAGYVTQLDWRQYLRGLTRQKSVPAFDALDLSSPETSLFGSRLFAAGHFTSFAQKHSTVAARQADPDLVAAVNPVSYLQTNQSQVAQHWRIRHGASDRETSFAIPFILATLLKNQGRDVDLAFPWGRPHDGDYDLPGLFDWIDHICQ</sequence>
<dbReference type="Gene3D" id="3.40.50.1820">
    <property type="entry name" value="alpha/beta hydrolase"/>
    <property type="match status" value="1"/>
</dbReference>
<dbReference type="STRING" id="616990.IV54_GL000789"/>
<reference evidence="2 3" key="1">
    <citation type="journal article" date="2015" name="Genome Announc.">
        <title>Expanding the biotechnology potential of lactobacilli through comparative genomics of 213 strains and associated genera.</title>
        <authorList>
            <person name="Sun Z."/>
            <person name="Harris H.M."/>
            <person name="McCann A."/>
            <person name="Guo C."/>
            <person name="Argimon S."/>
            <person name="Zhang W."/>
            <person name="Yang X."/>
            <person name="Jeffery I.B."/>
            <person name="Cooney J.C."/>
            <person name="Kagawa T.F."/>
            <person name="Liu W."/>
            <person name="Song Y."/>
            <person name="Salvetti E."/>
            <person name="Wrobel A."/>
            <person name="Rasinkangas P."/>
            <person name="Parkhill J."/>
            <person name="Rea M.C."/>
            <person name="O'Sullivan O."/>
            <person name="Ritari J."/>
            <person name="Douillard F.P."/>
            <person name="Paul Ross R."/>
            <person name="Yang R."/>
            <person name="Briner A.E."/>
            <person name="Felis G.E."/>
            <person name="de Vos W.M."/>
            <person name="Barrangou R."/>
            <person name="Klaenhammer T.R."/>
            <person name="Caufield P.W."/>
            <person name="Cui Y."/>
            <person name="Zhang H."/>
            <person name="O'Toole P.W."/>
        </authorList>
    </citation>
    <scope>NUCLEOTIDE SEQUENCE [LARGE SCALE GENOMIC DNA]</scope>
    <source>
        <strain evidence="2 3">DSM 22467</strain>
    </source>
</reference>
<keyword evidence="3" id="KW-1185">Reference proteome</keyword>
<accession>A0A0R2LXK0</accession>
<evidence type="ECO:0000313" key="3">
    <source>
        <dbReference type="Proteomes" id="UP000051906"/>
    </source>
</evidence>
<organism evidence="2 3">
    <name type="scientific">Levilactobacillus paucivorans</name>
    <dbReference type="NCBI Taxonomy" id="616990"/>
    <lineage>
        <taxon>Bacteria</taxon>
        <taxon>Bacillati</taxon>
        <taxon>Bacillota</taxon>
        <taxon>Bacilli</taxon>
        <taxon>Lactobacillales</taxon>
        <taxon>Lactobacillaceae</taxon>
        <taxon>Levilactobacillus</taxon>
    </lineage>
</organism>
<dbReference type="InterPro" id="IPR048124">
    <property type="entry name" value="Tannase_B"/>
</dbReference>
<dbReference type="OrthoDB" id="923957at2"/>
<feature type="domain" description="BD-FAE-like" evidence="1">
    <location>
        <begin position="96"/>
        <end position="214"/>
    </location>
</feature>
<dbReference type="RefSeq" id="WP_083488466.1">
    <property type="nucleotide sequence ID" value="NZ_JQCA01000024.1"/>
</dbReference>
<dbReference type="EMBL" id="JQCA01000024">
    <property type="protein sequence ID" value="KRO04764.1"/>
    <property type="molecule type" value="Genomic_DNA"/>
</dbReference>
<dbReference type="Proteomes" id="UP000051906">
    <property type="component" value="Unassembled WGS sequence"/>
</dbReference>
<gene>
    <name evidence="2" type="ORF">IV54_GL000789</name>
</gene>
<evidence type="ECO:0000259" key="1">
    <source>
        <dbReference type="Pfam" id="PF20434"/>
    </source>
</evidence>
<dbReference type="InterPro" id="IPR029058">
    <property type="entry name" value="AB_hydrolase_fold"/>
</dbReference>
<evidence type="ECO:0000313" key="2">
    <source>
        <dbReference type="EMBL" id="KRO04764.1"/>
    </source>
</evidence>
<dbReference type="SUPFAM" id="SSF53474">
    <property type="entry name" value="alpha/beta-Hydrolases"/>
    <property type="match status" value="1"/>
</dbReference>
<dbReference type="NCBIfam" id="NF041556">
    <property type="entry name" value="tannase_B"/>
    <property type="match status" value="1"/>
</dbReference>
<dbReference type="InterPro" id="IPR049492">
    <property type="entry name" value="BD-FAE-like_dom"/>
</dbReference>
<protein>
    <submittedName>
        <fullName evidence="2">Tannase</fullName>
    </submittedName>
</protein>
<dbReference type="AlphaFoldDB" id="A0A0R2LXK0"/>